<gene>
    <name evidence="2" type="ORF">BKA24_000463</name>
</gene>
<evidence type="ECO:0000313" key="3">
    <source>
        <dbReference type="Proteomes" id="UP000573729"/>
    </source>
</evidence>
<reference evidence="2 3" key="1">
    <citation type="submission" date="2020-08" db="EMBL/GenBank/DDBJ databases">
        <title>Sequencing the genomes of 1000 actinobacteria strains.</title>
        <authorList>
            <person name="Klenk H.-P."/>
        </authorList>
    </citation>
    <scope>NUCLEOTIDE SEQUENCE [LARGE SCALE GENOMIC DNA]</scope>
    <source>
        <strain evidence="2 3">DSM 24947</strain>
    </source>
</reference>
<dbReference type="AlphaFoldDB" id="A0A7W7FJX4"/>
<sequence>MDSIDADDLYEERGAVSYARPLLQGDVFADVQVPGLSEAPLTVQIVTHPCSMRRGTDLNDRIQVVPVEAYQRVNDWAGHVRVMPLPDLHEDGCHHAAKFVDLSAAAAGELSVDKRIASLSQRGILVLQQRLVMHSTRVEMPVAVFREQSAPVLAEAEMQEIWTEIVLGDGVDDLAEVVVAGQQFQDWLDESGRRRRNDLKSEANHASLRRAVREEATRRRSARDA</sequence>
<dbReference type="EMBL" id="JACHMD010000001">
    <property type="protein sequence ID" value="MBB4665754.1"/>
    <property type="molecule type" value="Genomic_DNA"/>
</dbReference>
<feature type="region of interest" description="Disordered" evidence="1">
    <location>
        <begin position="198"/>
        <end position="225"/>
    </location>
</feature>
<comment type="caution">
    <text evidence="2">The sequence shown here is derived from an EMBL/GenBank/DDBJ whole genome shotgun (WGS) entry which is preliminary data.</text>
</comment>
<feature type="compositionally biased region" description="Basic and acidic residues" evidence="1">
    <location>
        <begin position="211"/>
        <end position="225"/>
    </location>
</feature>
<dbReference type="RefSeq" id="WP_184214686.1">
    <property type="nucleotide sequence ID" value="NZ_JACHMD010000001.1"/>
</dbReference>
<organism evidence="2 3">
    <name type="scientific">Microbacterium marinum</name>
    <dbReference type="NCBI Taxonomy" id="421115"/>
    <lineage>
        <taxon>Bacteria</taxon>
        <taxon>Bacillati</taxon>
        <taxon>Actinomycetota</taxon>
        <taxon>Actinomycetes</taxon>
        <taxon>Micrococcales</taxon>
        <taxon>Microbacteriaceae</taxon>
        <taxon>Microbacterium</taxon>
    </lineage>
</organism>
<evidence type="ECO:0000313" key="2">
    <source>
        <dbReference type="EMBL" id="MBB4665754.1"/>
    </source>
</evidence>
<protein>
    <submittedName>
        <fullName evidence="2">Uncharacterized protein</fullName>
    </submittedName>
</protein>
<proteinExistence type="predicted"/>
<evidence type="ECO:0000256" key="1">
    <source>
        <dbReference type="SAM" id="MobiDB-lite"/>
    </source>
</evidence>
<keyword evidence="3" id="KW-1185">Reference proteome</keyword>
<dbReference type="Proteomes" id="UP000573729">
    <property type="component" value="Unassembled WGS sequence"/>
</dbReference>
<name>A0A7W7FJX4_9MICO</name>
<accession>A0A7W7FJX4</accession>